<dbReference type="PROSITE" id="PS50943">
    <property type="entry name" value="HTH_CROC1"/>
    <property type="match status" value="1"/>
</dbReference>
<dbReference type="Proteomes" id="UP000319516">
    <property type="component" value="Unassembled WGS sequence"/>
</dbReference>
<dbReference type="InterPro" id="IPR011051">
    <property type="entry name" value="RmlC_Cupin_sf"/>
</dbReference>
<dbReference type="GO" id="GO:0003700">
    <property type="term" value="F:DNA-binding transcription factor activity"/>
    <property type="evidence" value="ECO:0007669"/>
    <property type="project" value="TreeGrafter"/>
</dbReference>
<evidence type="ECO:0000256" key="2">
    <source>
        <dbReference type="ARBA" id="ARBA00023125"/>
    </source>
</evidence>
<dbReference type="AlphaFoldDB" id="A0A542YT19"/>
<proteinExistence type="predicted"/>
<dbReference type="CDD" id="cd02209">
    <property type="entry name" value="cupin_XRE_C"/>
    <property type="match status" value="1"/>
</dbReference>
<dbReference type="InterPro" id="IPR010982">
    <property type="entry name" value="Lambda_DNA-bd_dom_sf"/>
</dbReference>
<dbReference type="EMBL" id="VFOP01000001">
    <property type="protein sequence ID" value="TQL51243.1"/>
    <property type="molecule type" value="Genomic_DNA"/>
</dbReference>
<dbReference type="GO" id="GO:0005829">
    <property type="term" value="C:cytosol"/>
    <property type="evidence" value="ECO:0007669"/>
    <property type="project" value="TreeGrafter"/>
</dbReference>
<dbReference type="InterPro" id="IPR014710">
    <property type="entry name" value="RmlC-like_jellyroll"/>
</dbReference>
<evidence type="ECO:0000256" key="3">
    <source>
        <dbReference type="ARBA" id="ARBA00023163"/>
    </source>
</evidence>
<dbReference type="InterPro" id="IPR013096">
    <property type="entry name" value="Cupin_2"/>
</dbReference>
<dbReference type="Pfam" id="PF01381">
    <property type="entry name" value="HTH_3"/>
    <property type="match status" value="1"/>
</dbReference>
<feature type="domain" description="HTH cro/C1-type" evidence="4">
    <location>
        <begin position="18"/>
        <end position="72"/>
    </location>
</feature>
<dbReference type="SMART" id="SM00530">
    <property type="entry name" value="HTH_XRE"/>
    <property type="match status" value="1"/>
</dbReference>
<dbReference type="InterPro" id="IPR050807">
    <property type="entry name" value="TransReg_Diox_bact_type"/>
</dbReference>
<accession>A0A542YT19</accession>
<dbReference type="SUPFAM" id="SSF51182">
    <property type="entry name" value="RmlC-like cupins"/>
    <property type="match status" value="1"/>
</dbReference>
<dbReference type="OrthoDB" id="9810578at2"/>
<dbReference type="GO" id="GO:0003677">
    <property type="term" value="F:DNA binding"/>
    <property type="evidence" value="ECO:0007669"/>
    <property type="project" value="UniProtKB-KW"/>
</dbReference>
<organism evidence="5 6">
    <name type="scientific">Ornithinicoccus hortensis</name>
    <dbReference type="NCBI Taxonomy" id="82346"/>
    <lineage>
        <taxon>Bacteria</taxon>
        <taxon>Bacillati</taxon>
        <taxon>Actinomycetota</taxon>
        <taxon>Actinomycetes</taxon>
        <taxon>Micrococcales</taxon>
        <taxon>Intrasporangiaceae</taxon>
        <taxon>Ornithinicoccus</taxon>
    </lineage>
</organism>
<reference evidence="5 6" key="1">
    <citation type="submission" date="2019-06" db="EMBL/GenBank/DDBJ databases">
        <title>Sequencing the genomes of 1000 actinobacteria strains.</title>
        <authorList>
            <person name="Klenk H.-P."/>
        </authorList>
    </citation>
    <scope>NUCLEOTIDE SEQUENCE [LARGE SCALE GENOMIC DNA]</scope>
    <source>
        <strain evidence="5 6">DSM 12335</strain>
    </source>
</reference>
<name>A0A542YT19_9MICO</name>
<dbReference type="Gene3D" id="2.60.120.10">
    <property type="entry name" value="Jelly Rolls"/>
    <property type="match status" value="1"/>
</dbReference>
<evidence type="ECO:0000313" key="6">
    <source>
        <dbReference type="Proteomes" id="UP000319516"/>
    </source>
</evidence>
<evidence type="ECO:0000313" key="5">
    <source>
        <dbReference type="EMBL" id="TQL51243.1"/>
    </source>
</evidence>
<dbReference type="PANTHER" id="PTHR46797:SF23">
    <property type="entry name" value="HTH-TYPE TRANSCRIPTIONAL REGULATOR SUTR"/>
    <property type="match status" value="1"/>
</dbReference>
<comment type="caution">
    <text evidence="5">The sequence shown here is derived from an EMBL/GenBank/DDBJ whole genome shotgun (WGS) entry which is preliminary data.</text>
</comment>
<evidence type="ECO:0000259" key="4">
    <source>
        <dbReference type="PROSITE" id="PS50943"/>
    </source>
</evidence>
<dbReference type="Pfam" id="PF07883">
    <property type="entry name" value="Cupin_2"/>
    <property type="match status" value="1"/>
</dbReference>
<keyword evidence="3" id="KW-0804">Transcription</keyword>
<keyword evidence="1" id="KW-0805">Transcription regulation</keyword>
<dbReference type="SUPFAM" id="SSF47413">
    <property type="entry name" value="lambda repressor-like DNA-binding domains"/>
    <property type="match status" value="1"/>
</dbReference>
<gene>
    <name evidence="5" type="ORF">FB467_2383</name>
</gene>
<dbReference type="Gene3D" id="1.10.260.40">
    <property type="entry name" value="lambda repressor-like DNA-binding domains"/>
    <property type="match status" value="1"/>
</dbReference>
<evidence type="ECO:0000256" key="1">
    <source>
        <dbReference type="ARBA" id="ARBA00023015"/>
    </source>
</evidence>
<dbReference type="PANTHER" id="PTHR46797">
    <property type="entry name" value="HTH-TYPE TRANSCRIPTIONAL REGULATOR"/>
    <property type="match status" value="1"/>
</dbReference>
<dbReference type="CDD" id="cd00093">
    <property type="entry name" value="HTH_XRE"/>
    <property type="match status" value="1"/>
</dbReference>
<keyword evidence="6" id="KW-1185">Reference proteome</keyword>
<keyword evidence="2" id="KW-0238">DNA-binding</keyword>
<dbReference type="InterPro" id="IPR001387">
    <property type="entry name" value="Cro/C1-type_HTH"/>
</dbReference>
<sequence length="185" mass="19853">MHMSSQPSPVLGHLASNVRRLRQESGLSQLALAERAGISRRTVIALEAGEANIGLASLDHVADALGTNFTDLVKAPSTPQTEIDEILWRGQSADSSATLLGSAPASTEAQLWVWRLAPGDRYDAEPDPGGWHEIVLVTAGRVRIERRDGTVDLTAGQRAIYPSDQPYSYVAPGDQPAEFARIVTS</sequence>
<protein>
    <submittedName>
        <fullName evidence="5">XRE family transcriptional regulator</fullName>
    </submittedName>
</protein>